<name>A0A9P4L7F2_9PLEO</name>
<protein>
    <recommendedName>
        <fullName evidence="3">F-box domain-containing protein</fullName>
    </recommendedName>
</protein>
<organism evidence="4 5">
    <name type="scientific">Cucurbitaria berberidis CBS 394.84</name>
    <dbReference type="NCBI Taxonomy" id="1168544"/>
    <lineage>
        <taxon>Eukaryota</taxon>
        <taxon>Fungi</taxon>
        <taxon>Dikarya</taxon>
        <taxon>Ascomycota</taxon>
        <taxon>Pezizomycotina</taxon>
        <taxon>Dothideomycetes</taxon>
        <taxon>Pleosporomycetidae</taxon>
        <taxon>Pleosporales</taxon>
        <taxon>Pleosporineae</taxon>
        <taxon>Cucurbitariaceae</taxon>
        <taxon>Cucurbitaria</taxon>
    </lineage>
</organism>
<gene>
    <name evidence="4" type="ORF">K460DRAFT_369117</name>
</gene>
<dbReference type="GeneID" id="63851150"/>
<evidence type="ECO:0000313" key="5">
    <source>
        <dbReference type="Proteomes" id="UP000800039"/>
    </source>
</evidence>
<evidence type="ECO:0000259" key="3">
    <source>
        <dbReference type="PROSITE" id="PS50181"/>
    </source>
</evidence>
<feature type="domain" description="F-box" evidence="3">
    <location>
        <begin position="1"/>
        <end position="50"/>
    </location>
</feature>
<dbReference type="PROSITE" id="PS50181">
    <property type="entry name" value="FBOX"/>
    <property type="match status" value="1"/>
</dbReference>
<dbReference type="OrthoDB" id="5279008at2759"/>
<keyword evidence="2" id="KW-0732">Signal</keyword>
<dbReference type="EMBL" id="ML976617">
    <property type="protein sequence ID" value="KAF1844249.1"/>
    <property type="molecule type" value="Genomic_DNA"/>
</dbReference>
<dbReference type="Pfam" id="PF00646">
    <property type="entry name" value="F-box"/>
    <property type="match status" value="1"/>
</dbReference>
<dbReference type="AlphaFoldDB" id="A0A9P4L7F2"/>
<feature type="chain" id="PRO_5040263263" description="F-box domain-containing protein" evidence="2">
    <location>
        <begin position="18"/>
        <end position="475"/>
    </location>
</feature>
<evidence type="ECO:0000256" key="1">
    <source>
        <dbReference type="SAM" id="MobiDB-lite"/>
    </source>
</evidence>
<dbReference type="SUPFAM" id="SSF81383">
    <property type="entry name" value="F-box domain"/>
    <property type="match status" value="1"/>
</dbReference>
<accession>A0A9P4L7F2</accession>
<comment type="caution">
    <text evidence="4">The sequence shown here is derived from an EMBL/GenBank/DDBJ whole genome shotgun (WGS) entry which is preliminary data.</text>
</comment>
<evidence type="ECO:0000313" key="4">
    <source>
        <dbReference type="EMBL" id="KAF1844249.1"/>
    </source>
</evidence>
<dbReference type="InterPro" id="IPR036047">
    <property type="entry name" value="F-box-like_dom_sf"/>
</dbReference>
<sequence length="475" mass="54038">MTSLLTIPLELLISISSFVPTSDLASLRLTCKQIEKSLYEWFSGEFFTKKQFMLTPTSLQALIDISKHVSFSKKLTHIIIATDVYDEIPLRFRDSHAAMCYIKGYEDQKVLLSTGIDREMLTEAFQNLVNLDTVGMRDFNAPSRVRDGDHASWSSWGATTVHKNTGISLRSSSDPNYLSHVFSTIIHALGKANRTPSHFEVLLRQNGLPGTAFFLPDFLQSTAEPVLHNVKTLLLNVDLTFRYLHTHSNGVSVDAHAGRAMRRFLGYTPNLTHLRLNFQKHLVANNEAFMEWLGEPPPALRSQPVSFFEPAPIALPFLRHLDFGQLNVRPDILVAIVTKFAPTLEDMNLWRMGLQSRAPPPFGHKPNLWSDFFAKLSSIPQLELKHFKAGMLQQDYMFVNFKVQDEEARLLKTKEHTGKQMEKFLKELAKHVTVAWPAPVLQDDDDDSDEDEEMASFDDEDEDDEDDEDAEDDEE</sequence>
<dbReference type="Proteomes" id="UP000800039">
    <property type="component" value="Unassembled WGS sequence"/>
</dbReference>
<evidence type="ECO:0000256" key="2">
    <source>
        <dbReference type="SAM" id="SignalP"/>
    </source>
</evidence>
<proteinExistence type="predicted"/>
<feature type="compositionally biased region" description="Acidic residues" evidence="1">
    <location>
        <begin position="442"/>
        <end position="475"/>
    </location>
</feature>
<dbReference type="InterPro" id="IPR001810">
    <property type="entry name" value="F-box_dom"/>
</dbReference>
<feature type="signal peptide" evidence="2">
    <location>
        <begin position="1"/>
        <end position="17"/>
    </location>
</feature>
<dbReference type="RefSeq" id="XP_040786812.1">
    <property type="nucleotide sequence ID" value="XM_040933899.1"/>
</dbReference>
<keyword evidence="5" id="KW-1185">Reference proteome</keyword>
<reference evidence="4" key="1">
    <citation type="submission" date="2020-01" db="EMBL/GenBank/DDBJ databases">
        <authorList>
            <consortium name="DOE Joint Genome Institute"/>
            <person name="Haridas S."/>
            <person name="Albert R."/>
            <person name="Binder M."/>
            <person name="Bloem J."/>
            <person name="Labutti K."/>
            <person name="Salamov A."/>
            <person name="Andreopoulos B."/>
            <person name="Baker S.E."/>
            <person name="Barry K."/>
            <person name="Bills G."/>
            <person name="Bluhm B.H."/>
            <person name="Cannon C."/>
            <person name="Castanera R."/>
            <person name="Culley D.E."/>
            <person name="Daum C."/>
            <person name="Ezra D."/>
            <person name="Gonzalez J.B."/>
            <person name="Henrissat B."/>
            <person name="Kuo A."/>
            <person name="Liang C."/>
            <person name="Lipzen A."/>
            <person name="Lutzoni F."/>
            <person name="Magnuson J."/>
            <person name="Mondo S."/>
            <person name="Nolan M."/>
            <person name="Ohm R."/>
            <person name="Pangilinan J."/>
            <person name="Park H.-J."/>
            <person name="Ramirez L."/>
            <person name="Alfaro M."/>
            <person name="Sun H."/>
            <person name="Tritt A."/>
            <person name="Yoshinaga Y."/>
            <person name="Zwiers L.-H."/>
            <person name="Turgeon B.G."/>
            <person name="Goodwin S.B."/>
            <person name="Spatafora J.W."/>
            <person name="Crous P.W."/>
            <person name="Grigoriev I.V."/>
        </authorList>
    </citation>
    <scope>NUCLEOTIDE SEQUENCE</scope>
    <source>
        <strain evidence="4">CBS 394.84</strain>
    </source>
</reference>
<feature type="region of interest" description="Disordered" evidence="1">
    <location>
        <begin position="436"/>
        <end position="475"/>
    </location>
</feature>